<dbReference type="SUPFAM" id="SSF57184">
    <property type="entry name" value="Growth factor receptor domain"/>
    <property type="match status" value="1"/>
</dbReference>
<dbReference type="SMART" id="SM00192">
    <property type="entry name" value="LDLa"/>
    <property type="match status" value="7"/>
</dbReference>
<dbReference type="Pfam" id="PF14670">
    <property type="entry name" value="FXa_inhibition"/>
    <property type="match status" value="2"/>
</dbReference>
<feature type="disulfide bond" evidence="15">
    <location>
        <begin position="291"/>
        <end position="309"/>
    </location>
</feature>
<proteinExistence type="inferred from homology"/>
<evidence type="ECO:0000256" key="12">
    <source>
        <dbReference type="ARBA" id="ARBA00023170"/>
    </source>
</evidence>
<dbReference type="OrthoDB" id="5958943at2759"/>
<keyword evidence="4 14" id="KW-0245">EGF-like domain</keyword>
<dbReference type="InterPro" id="IPR009030">
    <property type="entry name" value="Growth_fac_rcpt_cys_sf"/>
</dbReference>
<evidence type="ECO:0000256" key="3">
    <source>
        <dbReference type="ARBA" id="ARBA00022475"/>
    </source>
</evidence>
<feature type="disulfide bond" evidence="15">
    <location>
        <begin position="323"/>
        <end position="335"/>
    </location>
</feature>
<evidence type="ECO:0000259" key="19">
    <source>
        <dbReference type="PROSITE" id="PS50026"/>
    </source>
</evidence>
<feature type="disulfide bond" evidence="15">
    <location>
        <begin position="373"/>
        <end position="391"/>
    </location>
</feature>
<keyword evidence="13" id="KW-0325">Glycoprotein</keyword>
<feature type="repeat" description="LDL-receptor class B" evidence="16">
    <location>
        <begin position="575"/>
        <end position="617"/>
    </location>
</feature>
<feature type="repeat" description="LDL-receptor class B" evidence="16">
    <location>
        <begin position="528"/>
        <end position="574"/>
    </location>
</feature>
<feature type="disulfide bond" evidence="14">
    <location>
        <begin position="447"/>
        <end position="457"/>
    </location>
</feature>
<protein>
    <recommendedName>
        <fullName evidence="19">EGF-like domain-containing protein</fullName>
    </recommendedName>
</protein>
<evidence type="ECO:0000313" key="20">
    <source>
        <dbReference type="Ensembl" id="ENSLLEP00000023021.1"/>
    </source>
</evidence>
<dbReference type="InterPro" id="IPR000033">
    <property type="entry name" value="LDLR_classB_rpt"/>
</dbReference>
<dbReference type="AlphaFoldDB" id="A0A8C5PHU3"/>
<evidence type="ECO:0000256" key="8">
    <source>
        <dbReference type="ARBA" id="ARBA00022737"/>
    </source>
</evidence>
<evidence type="ECO:0000256" key="2">
    <source>
        <dbReference type="ARBA" id="ARBA00009939"/>
    </source>
</evidence>
<dbReference type="GO" id="GO:0042562">
    <property type="term" value="F:hormone binding"/>
    <property type="evidence" value="ECO:0007669"/>
    <property type="project" value="TreeGrafter"/>
</dbReference>
<evidence type="ECO:0000256" key="6">
    <source>
        <dbReference type="ARBA" id="ARBA00022692"/>
    </source>
</evidence>
<feature type="repeat" description="LDL-receptor class B" evidence="16">
    <location>
        <begin position="618"/>
        <end position="661"/>
    </location>
</feature>
<dbReference type="SMART" id="SM00135">
    <property type="entry name" value="LY"/>
    <property type="match status" value="5"/>
</dbReference>
<evidence type="ECO:0000256" key="15">
    <source>
        <dbReference type="PROSITE-ProRule" id="PRU00124"/>
    </source>
</evidence>
<keyword evidence="5" id="KW-0254">Endocytosis</keyword>
<dbReference type="InterPro" id="IPR049883">
    <property type="entry name" value="NOTCH1_EGF-like"/>
</dbReference>
<feature type="disulfide bond" evidence="15">
    <location>
        <begin position="178"/>
        <end position="193"/>
    </location>
</feature>
<dbReference type="GO" id="GO:0043235">
    <property type="term" value="C:receptor complex"/>
    <property type="evidence" value="ECO:0007669"/>
    <property type="project" value="TreeGrafter"/>
</dbReference>
<dbReference type="InterPro" id="IPR011042">
    <property type="entry name" value="6-blade_b-propeller_TolB-like"/>
</dbReference>
<dbReference type="SUPFAM" id="SSF57424">
    <property type="entry name" value="LDL receptor-like module"/>
    <property type="match status" value="6"/>
</dbReference>
<dbReference type="InterPro" id="IPR000742">
    <property type="entry name" value="EGF"/>
</dbReference>
<evidence type="ECO:0000256" key="13">
    <source>
        <dbReference type="ARBA" id="ARBA00023180"/>
    </source>
</evidence>
<dbReference type="FunFam" id="2.10.25.10:FF:000009">
    <property type="entry name" value="Low-density lipoprotein receptor isoform 1"/>
    <property type="match status" value="1"/>
</dbReference>
<accession>A0A8C5PHU3</accession>
<feature type="disulfide bond" evidence="15">
    <location>
        <begin position="330"/>
        <end position="348"/>
    </location>
</feature>
<dbReference type="FunFam" id="2.120.10.30:FF:000002">
    <property type="entry name" value="low-density lipoprotein receptor isoform X1"/>
    <property type="match status" value="1"/>
</dbReference>
<dbReference type="Ensembl" id="ENSLLET00000023897.1">
    <property type="protein sequence ID" value="ENSLLEP00000023021.1"/>
    <property type="gene ID" value="ENSLLEG00000014606.1"/>
</dbReference>
<evidence type="ECO:0000256" key="11">
    <source>
        <dbReference type="ARBA" id="ARBA00023157"/>
    </source>
</evidence>
<feature type="domain" description="EGF-like" evidence="19">
    <location>
        <begin position="443"/>
        <end position="482"/>
    </location>
</feature>
<evidence type="ECO:0000313" key="21">
    <source>
        <dbReference type="Proteomes" id="UP000694569"/>
    </source>
</evidence>
<feature type="compositionally biased region" description="Low complexity" evidence="17">
    <location>
        <begin position="829"/>
        <end position="870"/>
    </location>
</feature>
<dbReference type="CDD" id="cd00054">
    <property type="entry name" value="EGF_CA"/>
    <property type="match status" value="2"/>
</dbReference>
<evidence type="ECO:0000256" key="14">
    <source>
        <dbReference type="PROSITE-ProRule" id="PRU00076"/>
    </source>
</evidence>
<feature type="region of interest" description="Disordered" evidence="17">
    <location>
        <begin position="1"/>
        <end position="41"/>
    </location>
</feature>
<keyword evidence="21" id="KW-1185">Reference proteome</keyword>
<dbReference type="PROSITE" id="PS01209">
    <property type="entry name" value="LDLRA_1"/>
    <property type="match status" value="4"/>
</dbReference>
<dbReference type="Gene3D" id="2.120.10.30">
    <property type="entry name" value="TolB, C-terminal domain"/>
    <property type="match status" value="1"/>
</dbReference>
<feature type="disulfide bond" evidence="15">
    <location>
        <begin position="121"/>
        <end position="139"/>
    </location>
</feature>
<dbReference type="InterPro" id="IPR018097">
    <property type="entry name" value="EGF_Ca-bd_CS"/>
</dbReference>
<sequence length="984" mass="108657">MRPGTRRWHHEERLWQRGHPRPPHPPAGAGSPSGPRGDGTCVPVRGEPVSVPEHALYTAAMEMRRRGRLLRQQRRGRLPAGGNLTLHLLEGVNCSVHALESAVCHPQLRAKKSCAENEFTCNNGHCVPAHWKCDGEEECPDGSDESEATCSQVKQVCVAQKFSCGGPSNKCIPLSWRCDGERDCESGIDERGCSTGCTRNEFQCDNKSCISSIFKCDGTDNCGDGSDERNCSLVTCSPDEFRCGKGSCISEKWVCDGQPDCPDESDETGIMCGLKSQPQEVTHCGAQEFRCGNGKCIHLNWRCDGDEDCKDRSDEMNCLVVTCRPDEFQCGDGSCIHGMKQCNGIRDCLDSSDEAGCLSAAESPCDTEGRFQCKSGECIDSIKVCDTHRDCRDWSDEPLDECGINECLTNNGGCSHICRDLKVGYECDCPFGYKLLDKKTCGDIDECENPNTCSQICFNYKGSYKCECYEGYVMDSVSKTCKVEGQSPYLIFTNRHELRQIDLVHRDYTRLASQLKNVVSLDVEVTSRKVYWCDLFYRRIYSAPLDRAGDPAEHVVLINTQIHSPEGLAVDWVHKNIYWTDSGNKTISVATTDGCKRKTLFTRDLNEPRAITLDPTEGFMFWSDWGEPAKIEKAGLNGGDRQILVSDDIEWPNGITLDLLARRLYWVDSKLHTLSSVDFNGANRKLLIFSEHELSHPFGLAVFEDKVFWTDLENEAIFIANRLTGQGISVLTDNLNNPHDIVVVHQRKQPRAADACNEGPVPYGGCEFLCLPAPQISAHSPKYTCACPDGVELGPDMRSCGKVLPAASPTPPETLPRVTTSGEAPGMYSTPTSHNTTPAPPSSTATGSTAEATHNHSMPTTSRQTTSTPSHGDRNIKATTSSNVSLHHENPTSDLRSTLTAAVIGVAVPVAVLTILCLSGYLIWRNWKRKNTKSMNFDNPVYRKTTEEEEEEEEEEEIHIGRSTQIGHIYPARVALSVEDDGLP</sequence>
<dbReference type="PROSITE" id="PS00010">
    <property type="entry name" value="ASX_HYDROXYL"/>
    <property type="match status" value="2"/>
</dbReference>
<feature type="disulfide bond" evidence="15">
    <location>
        <begin position="197"/>
        <end position="209"/>
    </location>
</feature>
<keyword evidence="7" id="KW-0732">Signal</keyword>
<dbReference type="FunFam" id="4.10.400.10:FF:000002">
    <property type="entry name" value="Low-density lipoprotein receptor-related protein 1"/>
    <property type="match status" value="1"/>
</dbReference>
<dbReference type="Gene3D" id="2.10.25.10">
    <property type="entry name" value="Laminin"/>
    <property type="match status" value="3"/>
</dbReference>
<dbReference type="GeneTree" id="ENSGT00940000154819"/>
<dbReference type="SMART" id="SM00181">
    <property type="entry name" value="EGF"/>
    <property type="match status" value="4"/>
</dbReference>
<feature type="disulfide bond" evidence="15">
    <location>
        <begin position="342"/>
        <end position="357"/>
    </location>
</feature>
<evidence type="ECO:0000256" key="18">
    <source>
        <dbReference type="SAM" id="Phobius"/>
    </source>
</evidence>
<dbReference type="PROSITE" id="PS01187">
    <property type="entry name" value="EGF_CA"/>
    <property type="match status" value="1"/>
</dbReference>
<evidence type="ECO:0000256" key="10">
    <source>
        <dbReference type="ARBA" id="ARBA00023136"/>
    </source>
</evidence>
<dbReference type="PROSITE" id="PS50026">
    <property type="entry name" value="EGF_3"/>
    <property type="match status" value="1"/>
</dbReference>
<reference evidence="20" key="1">
    <citation type="submission" date="2025-08" db="UniProtKB">
        <authorList>
            <consortium name="Ensembl"/>
        </authorList>
    </citation>
    <scope>IDENTIFICATION</scope>
</reference>
<evidence type="ECO:0000256" key="7">
    <source>
        <dbReference type="ARBA" id="ARBA00022729"/>
    </source>
</evidence>
<feature type="repeat" description="LDL-receptor class B" evidence="16">
    <location>
        <begin position="662"/>
        <end position="706"/>
    </location>
</feature>
<keyword evidence="3" id="KW-1003">Cell membrane</keyword>
<dbReference type="PANTHER" id="PTHR22722:SF15">
    <property type="entry name" value="LOW-DENSITY LIPOPROTEIN RECEPTOR-RELATED"/>
    <property type="match status" value="1"/>
</dbReference>
<dbReference type="Pfam" id="PF07645">
    <property type="entry name" value="EGF_CA"/>
    <property type="match status" value="1"/>
</dbReference>
<dbReference type="GO" id="GO:0006898">
    <property type="term" value="P:receptor-mediated endocytosis"/>
    <property type="evidence" value="ECO:0007669"/>
    <property type="project" value="TreeGrafter"/>
</dbReference>
<evidence type="ECO:0000256" key="1">
    <source>
        <dbReference type="ARBA" id="ARBA00004251"/>
    </source>
</evidence>
<keyword evidence="9 18" id="KW-1133">Transmembrane helix</keyword>
<keyword evidence="12" id="KW-0675">Receptor</keyword>
<feature type="disulfide bond" evidence="15">
    <location>
        <begin position="114"/>
        <end position="126"/>
    </location>
</feature>
<feature type="disulfide bond" evidence="15">
    <location>
        <begin position="284"/>
        <end position="296"/>
    </location>
</feature>
<keyword evidence="8" id="KW-0677">Repeat</keyword>
<reference evidence="20" key="2">
    <citation type="submission" date="2025-09" db="UniProtKB">
        <authorList>
            <consortium name="Ensembl"/>
        </authorList>
    </citation>
    <scope>IDENTIFICATION</scope>
</reference>
<evidence type="ECO:0000256" key="16">
    <source>
        <dbReference type="PROSITE-ProRule" id="PRU00461"/>
    </source>
</evidence>
<feature type="disulfide bond" evidence="15">
    <location>
        <begin position="236"/>
        <end position="248"/>
    </location>
</feature>
<dbReference type="CDD" id="cd00112">
    <property type="entry name" value="LDLa"/>
    <property type="match status" value="7"/>
</dbReference>
<dbReference type="InterPro" id="IPR000152">
    <property type="entry name" value="EGF-type_Asp/Asn_hydroxyl_site"/>
</dbReference>
<dbReference type="InterPro" id="IPR051221">
    <property type="entry name" value="LDLR-related"/>
</dbReference>
<feature type="disulfide bond" evidence="15">
    <location>
        <begin position="204"/>
        <end position="222"/>
    </location>
</feature>
<feature type="transmembrane region" description="Helical" evidence="18">
    <location>
        <begin position="899"/>
        <end position="924"/>
    </location>
</feature>
<comment type="caution">
    <text evidence="14">Lacks conserved residue(s) required for the propagation of feature annotation.</text>
</comment>
<feature type="disulfide bond" evidence="15">
    <location>
        <begin position="216"/>
        <end position="231"/>
    </location>
</feature>
<dbReference type="PRINTS" id="PR00261">
    <property type="entry name" value="LDLRECEPTOR"/>
</dbReference>
<dbReference type="PROSITE" id="PS01186">
    <property type="entry name" value="EGF_2"/>
    <property type="match status" value="2"/>
</dbReference>
<feature type="region of interest" description="Disordered" evidence="17">
    <location>
        <begin position="802"/>
        <end position="892"/>
    </location>
</feature>
<keyword evidence="10 18" id="KW-0472">Membrane</keyword>
<dbReference type="Pfam" id="PF00058">
    <property type="entry name" value="Ldl_recept_b"/>
    <property type="match status" value="4"/>
</dbReference>
<dbReference type="InterPro" id="IPR036055">
    <property type="entry name" value="LDL_receptor-like_sf"/>
</dbReference>
<dbReference type="InterPro" id="IPR001881">
    <property type="entry name" value="EGF-like_Ca-bd_dom"/>
</dbReference>
<dbReference type="InterPro" id="IPR023415">
    <property type="entry name" value="LDLR_class-A_CS"/>
</dbReference>
<dbReference type="SUPFAM" id="SSF63825">
    <property type="entry name" value="YWTD domain"/>
    <property type="match status" value="1"/>
</dbReference>
<evidence type="ECO:0000256" key="17">
    <source>
        <dbReference type="SAM" id="MobiDB-lite"/>
    </source>
</evidence>
<dbReference type="Proteomes" id="UP000694569">
    <property type="component" value="Unplaced"/>
</dbReference>
<comment type="subcellular location">
    <subcellularLocation>
        <location evidence="1">Cell membrane</location>
        <topology evidence="1">Single-pass type I membrane protein</topology>
    </subcellularLocation>
</comment>
<dbReference type="GO" id="GO:0016324">
    <property type="term" value="C:apical plasma membrane"/>
    <property type="evidence" value="ECO:0007669"/>
    <property type="project" value="TreeGrafter"/>
</dbReference>
<dbReference type="SMART" id="SM00179">
    <property type="entry name" value="EGF_CA"/>
    <property type="match status" value="2"/>
</dbReference>
<comment type="similarity">
    <text evidence="2">Belongs to the LDLR family.</text>
</comment>
<feature type="disulfide bond" evidence="15">
    <location>
        <begin position="243"/>
        <end position="261"/>
    </location>
</feature>
<dbReference type="PROSITE" id="PS50068">
    <property type="entry name" value="LDLRA_2"/>
    <property type="match status" value="7"/>
</dbReference>
<evidence type="ECO:0000256" key="5">
    <source>
        <dbReference type="ARBA" id="ARBA00022583"/>
    </source>
</evidence>
<dbReference type="Pfam" id="PF00057">
    <property type="entry name" value="Ldl_recept_a"/>
    <property type="match status" value="7"/>
</dbReference>
<dbReference type="FunFam" id="4.10.400.10:FF:000162">
    <property type="entry name" value="LDL receptor related protein 8"/>
    <property type="match status" value="1"/>
</dbReference>
<dbReference type="PANTHER" id="PTHR22722">
    <property type="entry name" value="LOW-DENSITY LIPOPROTEIN RECEPTOR-RELATED PROTEIN 2-RELATED"/>
    <property type="match status" value="1"/>
</dbReference>
<keyword evidence="11 14" id="KW-1015">Disulfide bond</keyword>
<evidence type="ECO:0000256" key="4">
    <source>
        <dbReference type="ARBA" id="ARBA00022536"/>
    </source>
</evidence>
<name>A0A8C5PHU3_9ANUR</name>
<dbReference type="InterPro" id="IPR002172">
    <property type="entry name" value="LDrepeatLR_classA_rpt"/>
</dbReference>
<organism evidence="20 21">
    <name type="scientific">Leptobrachium leishanense</name>
    <name type="common">Leishan spiny toad</name>
    <dbReference type="NCBI Taxonomy" id="445787"/>
    <lineage>
        <taxon>Eukaryota</taxon>
        <taxon>Metazoa</taxon>
        <taxon>Chordata</taxon>
        <taxon>Craniata</taxon>
        <taxon>Vertebrata</taxon>
        <taxon>Euteleostomi</taxon>
        <taxon>Amphibia</taxon>
        <taxon>Batrachia</taxon>
        <taxon>Anura</taxon>
        <taxon>Pelobatoidea</taxon>
        <taxon>Megophryidae</taxon>
        <taxon>Leptobrachium</taxon>
    </lineage>
</organism>
<feature type="disulfide bond" evidence="15">
    <location>
        <begin position="303"/>
        <end position="318"/>
    </location>
</feature>
<dbReference type="PROSITE" id="PS51120">
    <property type="entry name" value="LDLRB"/>
    <property type="match status" value="4"/>
</dbReference>
<evidence type="ECO:0000256" key="9">
    <source>
        <dbReference type="ARBA" id="ARBA00022989"/>
    </source>
</evidence>
<dbReference type="FunFam" id="4.10.400.10:FF:000034">
    <property type="entry name" value="Low-density lipoprotein receptor-related protein 2"/>
    <property type="match status" value="2"/>
</dbReference>
<keyword evidence="6 18" id="KW-0812">Transmembrane</keyword>
<dbReference type="Gene3D" id="4.10.400.10">
    <property type="entry name" value="Low-density Lipoprotein Receptor"/>
    <property type="match status" value="7"/>
</dbReference>
<dbReference type="GO" id="GO:0005509">
    <property type="term" value="F:calcium ion binding"/>
    <property type="evidence" value="ECO:0007669"/>
    <property type="project" value="InterPro"/>
</dbReference>